<protein>
    <submittedName>
        <fullName evidence="6">Glycosyltransferase, catalytic subunit of cellulose synthase and poly-beta-1,6-N-acetylglucosamine synthase</fullName>
    </submittedName>
</protein>
<feature type="transmembrane region" description="Helical" evidence="4">
    <location>
        <begin position="358"/>
        <end position="381"/>
    </location>
</feature>
<feature type="domain" description="Glycosyltransferase 2-like" evidence="5">
    <location>
        <begin position="45"/>
        <end position="196"/>
    </location>
</feature>
<feature type="transmembrane region" description="Helical" evidence="4">
    <location>
        <begin position="6"/>
        <end position="27"/>
    </location>
</feature>
<evidence type="ECO:0000256" key="3">
    <source>
        <dbReference type="ARBA" id="ARBA00022679"/>
    </source>
</evidence>
<dbReference type="SUPFAM" id="SSF53448">
    <property type="entry name" value="Nucleotide-diphospho-sugar transferases"/>
    <property type="match status" value="1"/>
</dbReference>
<keyword evidence="4" id="KW-0472">Membrane</keyword>
<keyword evidence="4" id="KW-1133">Transmembrane helix</keyword>
<dbReference type="Proteomes" id="UP000199544">
    <property type="component" value="Unassembled WGS sequence"/>
</dbReference>
<gene>
    <name evidence="6" type="ORF">SAMN04488137_3734</name>
</gene>
<evidence type="ECO:0000313" key="6">
    <source>
        <dbReference type="EMBL" id="SDN24602.1"/>
    </source>
</evidence>
<sequence length="452" mass="51573">MDYLWYFFIFISIAFPFLHSVHCLPLFRRDSLERKRRTLEEKGVSILIPCYNEEGIIETSVSSMKTLSYAKAEILYINDGSSDKTFARLDSLLNLTPCMKSHTRHLQHRNVKGVYQSEYYPHIFVLDKVNGGKADALNAGIEYSSQPLVVTLDADTILTDEALPAVNQAFSDENVIAAGGVVHVLQTKVQKPMDGLSLKSANMLVRAQALDFMKAFYVNKVSLARFKALAVISGAFGIFTKKALLDVGGYRSTVGEDIDITLKMHKYMAKHKKSKVLLIRDAVCYTELPENWKDLFKQRVRWQKAFVDCLFYFGPFLLKTLFTKPVSFFYLFEGFFAGTMAVYIMTGVLIMDGLDGKLFSWTFILLYVAYILGVGLVYDMVAIGMSERHGYAFQEKDTYPLLMVIIFDIFFYRFITMFAVIFGTVDYFFNRKAWNKVARTGRHYETGEETAA</sequence>
<evidence type="ECO:0000256" key="1">
    <source>
        <dbReference type="ARBA" id="ARBA00006739"/>
    </source>
</evidence>
<dbReference type="Gene3D" id="3.90.550.10">
    <property type="entry name" value="Spore Coat Polysaccharide Biosynthesis Protein SpsA, Chain A"/>
    <property type="match status" value="1"/>
</dbReference>
<dbReference type="GO" id="GO:0016757">
    <property type="term" value="F:glycosyltransferase activity"/>
    <property type="evidence" value="ECO:0007669"/>
    <property type="project" value="UniProtKB-KW"/>
</dbReference>
<dbReference type="PANTHER" id="PTHR43630:SF1">
    <property type="entry name" value="POLY-BETA-1,6-N-ACETYL-D-GLUCOSAMINE SYNTHASE"/>
    <property type="match status" value="1"/>
</dbReference>
<evidence type="ECO:0000256" key="4">
    <source>
        <dbReference type="SAM" id="Phobius"/>
    </source>
</evidence>
<dbReference type="PANTHER" id="PTHR43630">
    <property type="entry name" value="POLY-BETA-1,6-N-ACETYL-D-GLUCOSAMINE SYNTHASE"/>
    <property type="match status" value="1"/>
</dbReference>
<keyword evidence="2" id="KW-0328">Glycosyltransferase</keyword>
<comment type="similarity">
    <text evidence="1">Belongs to the glycosyltransferase 2 family.</text>
</comment>
<feature type="transmembrane region" description="Helical" evidence="4">
    <location>
        <begin position="401"/>
        <end position="429"/>
    </location>
</feature>
<feature type="transmembrane region" description="Helical" evidence="4">
    <location>
        <begin position="328"/>
        <end position="351"/>
    </location>
</feature>
<name>A0A1G9ZSK3_9BACL</name>
<dbReference type="AlphaFoldDB" id="A0A1G9ZSK3"/>
<keyword evidence="4" id="KW-0812">Transmembrane</keyword>
<dbReference type="EMBL" id="FNHW01000002">
    <property type="protein sequence ID" value="SDN24602.1"/>
    <property type="molecule type" value="Genomic_DNA"/>
</dbReference>
<keyword evidence="7" id="KW-1185">Reference proteome</keyword>
<dbReference type="InterPro" id="IPR029044">
    <property type="entry name" value="Nucleotide-diphossugar_trans"/>
</dbReference>
<dbReference type="CDD" id="cd06423">
    <property type="entry name" value="CESA_like"/>
    <property type="match status" value="1"/>
</dbReference>
<keyword evidence="3 6" id="KW-0808">Transferase</keyword>
<accession>A0A1G9ZSK3</accession>
<dbReference type="InterPro" id="IPR001173">
    <property type="entry name" value="Glyco_trans_2-like"/>
</dbReference>
<dbReference type="Pfam" id="PF00535">
    <property type="entry name" value="Glycos_transf_2"/>
    <property type="match status" value="1"/>
</dbReference>
<organism evidence="6 7">
    <name type="scientific">Fictibacillus solisalsi</name>
    <dbReference type="NCBI Taxonomy" id="459525"/>
    <lineage>
        <taxon>Bacteria</taxon>
        <taxon>Bacillati</taxon>
        <taxon>Bacillota</taxon>
        <taxon>Bacilli</taxon>
        <taxon>Bacillales</taxon>
        <taxon>Fictibacillaceae</taxon>
        <taxon>Fictibacillus</taxon>
    </lineage>
</organism>
<dbReference type="RefSeq" id="WP_170834416.1">
    <property type="nucleotide sequence ID" value="NZ_FNHW01000002.1"/>
</dbReference>
<evidence type="ECO:0000256" key="2">
    <source>
        <dbReference type="ARBA" id="ARBA00022676"/>
    </source>
</evidence>
<dbReference type="STRING" id="459525.SAMN04488137_3734"/>
<evidence type="ECO:0000313" key="7">
    <source>
        <dbReference type="Proteomes" id="UP000199544"/>
    </source>
</evidence>
<proteinExistence type="inferred from homology"/>
<evidence type="ECO:0000259" key="5">
    <source>
        <dbReference type="Pfam" id="PF00535"/>
    </source>
</evidence>
<reference evidence="7" key="1">
    <citation type="submission" date="2016-10" db="EMBL/GenBank/DDBJ databases">
        <authorList>
            <person name="Varghese N."/>
            <person name="Submissions S."/>
        </authorList>
    </citation>
    <scope>NUCLEOTIDE SEQUENCE [LARGE SCALE GENOMIC DNA]</scope>
    <source>
        <strain evidence="7">CGMCC 1.6854</strain>
    </source>
</reference>